<evidence type="ECO:0000313" key="1">
    <source>
        <dbReference type="EMBL" id="ETK00653.1"/>
    </source>
</evidence>
<proteinExistence type="predicted"/>
<dbReference type="EMBL" id="AYUF01000497">
    <property type="protein sequence ID" value="ETK00653.1"/>
    <property type="molecule type" value="Genomic_DNA"/>
</dbReference>
<reference evidence="1 2" key="1">
    <citation type="submission" date="2013-11" db="EMBL/GenBank/DDBJ databases">
        <title>Single cell genomics of uncultured Tannerella BU063 (oral taxon 286).</title>
        <authorList>
            <person name="Beall C.J."/>
            <person name="Campbell A.G."/>
            <person name="Griffen A.L."/>
            <person name="Podar M."/>
            <person name="Leys E.J."/>
        </authorList>
    </citation>
    <scope>NUCLEOTIDE SEQUENCE [LARGE SCALE GENOMIC DNA]</scope>
    <source>
        <strain evidence="1">Cell 2</strain>
    </source>
</reference>
<name>W2C0U4_9BACT</name>
<accession>W2C0U4</accession>
<dbReference type="PATRIC" id="fig|1411148.3.peg.2310"/>
<dbReference type="InterPro" id="IPR046228">
    <property type="entry name" value="DUF6261"/>
</dbReference>
<dbReference type="AlphaFoldDB" id="W2C0U4"/>
<protein>
    <submittedName>
        <fullName evidence="1">Uncharacterized protein</fullName>
    </submittedName>
</protein>
<sequence>MKKIGNIDLTRATKAAHVEFIHSVCIAVDESPEVTANAVAKKAAERLKAAYDEERENLILSNKSLLTDDIHAADTERDGLFTGFKGTVMAQQRMPDAVKAEAARELTQRIKDYRLQRGMQLDGETAMIGKLVEDCEGAYASHVERLGVGPYVVAMKAANERVHRLINERMQNQRLRKEAEVDMARRQSDAAYRWLVEVVNAMQVLLGDEAGVGHFIDFMNALIKRYRQVVFAKRKRNKDAAVEG</sequence>
<comment type="caution">
    <text evidence="1">The sequence shown here is derived from an EMBL/GenBank/DDBJ whole genome shotgun (WGS) entry which is preliminary data.</text>
</comment>
<gene>
    <name evidence="1" type="ORF">N425_13745</name>
</gene>
<organism evidence="1 2">
    <name type="scientific">Tannerella sp. oral taxon BU063 isolate Cell 2</name>
    <dbReference type="NCBI Taxonomy" id="1411148"/>
    <lineage>
        <taxon>Bacteria</taxon>
        <taxon>Pseudomonadati</taxon>
        <taxon>Bacteroidota</taxon>
        <taxon>Bacteroidia</taxon>
        <taxon>Bacteroidales</taxon>
        <taxon>Tannerellaceae</taxon>
        <taxon>Tannerella</taxon>
    </lineage>
</organism>
<evidence type="ECO:0000313" key="2">
    <source>
        <dbReference type="Proteomes" id="UP000018837"/>
    </source>
</evidence>
<dbReference type="Pfam" id="PF19775">
    <property type="entry name" value="DUF6261"/>
    <property type="match status" value="1"/>
</dbReference>
<dbReference type="Proteomes" id="UP000018837">
    <property type="component" value="Unassembled WGS sequence"/>
</dbReference>